<dbReference type="CDD" id="cd06223">
    <property type="entry name" value="PRTases_typeI"/>
    <property type="match status" value="1"/>
</dbReference>
<dbReference type="EMBL" id="CP004005">
    <property type="protein sequence ID" value="AGH16549.1"/>
    <property type="molecule type" value="Genomic_DNA"/>
</dbReference>
<dbReference type="PANTHER" id="PTHR47505">
    <property type="entry name" value="DNA UTILIZATION PROTEIN YHGH"/>
    <property type="match status" value="1"/>
</dbReference>
<dbReference type="Proteomes" id="UP000011820">
    <property type="component" value="Chromosome"/>
</dbReference>
<proteinExistence type="inferred from homology"/>
<dbReference type="InterPro" id="IPR000836">
    <property type="entry name" value="PRTase_dom"/>
</dbReference>
<evidence type="ECO:0000256" key="1">
    <source>
        <dbReference type="ARBA" id="ARBA00008007"/>
    </source>
</evidence>
<gene>
    <name evidence="2" type="ORF">WSI_00885</name>
</gene>
<accession>A0ABN4B194</accession>
<dbReference type="SUPFAM" id="SSF53271">
    <property type="entry name" value="PRTase-like"/>
    <property type="match status" value="1"/>
</dbReference>
<dbReference type="Gene3D" id="3.40.50.2020">
    <property type="match status" value="1"/>
</dbReference>
<dbReference type="GeneID" id="93076547"/>
<reference evidence="2 3" key="1">
    <citation type="journal article" date="2013" name="Genome Announc.">
        <title>Complete Genome Sequence of a Chinese Strain of 'Candidatus Liberibacter asiaticus'.</title>
        <authorList>
            <person name="Lin H."/>
            <person name="Han C.S."/>
            <person name="Liu B."/>
            <person name="Lou B."/>
            <person name="Bai X."/>
            <person name="Deng C."/>
            <person name="Civerolo E.L."/>
            <person name="Gupta G."/>
        </authorList>
    </citation>
    <scope>NUCLEOTIDE SEQUENCE [LARGE SCALE GENOMIC DNA]</scope>
    <source>
        <strain evidence="3">gxpsy</strain>
    </source>
</reference>
<protein>
    <submittedName>
        <fullName evidence="2">ComF family protein</fullName>
    </submittedName>
</protein>
<dbReference type="PANTHER" id="PTHR47505:SF1">
    <property type="entry name" value="DNA UTILIZATION PROTEIN YHGH"/>
    <property type="match status" value="1"/>
</dbReference>
<sequence>MRNAFNVPQYVSKHVAGLKILLIDDVYTTGATAKCAAIALKKAGAMTVSILTFSRSLKD</sequence>
<dbReference type="RefSeq" id="WP_012778528.1">
    <property type="nucleotide sequence ID" value="NC_020549.1"/>
</dbReference>
<comment type="similarity">
    <text evidence="1">Belongs to the ComF/GntX family.</text>
</comment>
<dbReference type="InterPro" id="IPR029057">
    <property type="entry name" value="PRTase-like"/>
</dbReference>
<keyword evidence="3" id="KW-1185">Reference proteome</keyword>
<dbReference type="InterPro" id="IPR051910">
    <property type="entry name" value="ComF/GntX_DNA_util-trans"/>
</dbReference>
<organism evidence="2 3">
    <name type="scientific">Candidatus Liberibacter asiaticus str. gxpsy</name>
    <dbReference type="NCBI Taxonomy" id="1174529"/>
    <lineage>
        <taxon>Bacteria</taxon>
        <taxon>Pseudomonadati</taxon>
        <taxon>Pseudomonadota</taxon>
        <taxon>Alphaproteobacteria</taxon>
        <taxon>Hyphomicrobiales</taxon>
        <taxon>Rhizobiaceae</taxon>
        <taxon>Liberibacter</taxon>
    </lineage>
</organism>
<evidence type="ECO:0000313" key="3">
    <source>
        <dbReference type="Proteomes" id="UP000011820"/>
    </source>
</evidence>
<name>A0ABN4B194_LIBAS</name>
<evidence type="ECO:0000313" key="2">
    <source>
        <dbReference type="EMBL" id="AGH16549.1"/>
    </source>
</evidence>